<proteinExistence type="predicted"/>
<keyword evidence="2" id="KW-1185">Reference proteome</keyword>
<evidence type="ECO:0000313" key="1">
    <source>
        <dbReference type="EMBL" id="GAA0187341.1"/>
    </source>
</evidence>
<dbReference type="AlphaFoldDB" id="A0AAV3S016"/>
<gene>
    <name evidence="1" type="ORF">LIER_34629</name>
</gene>
<sequence>MNNFRVFIRKGGLLDIGAVLYHLDMIGFVFDKRWVNKESCEDVIRTAWNTREEEVHWQAKAKVQYLKVGDKNTRFFHASTLIQRRQNKLMGLENDVGQYEEG</sequence>
<dbReference type="EMBL" id="BAABME010014612">
    <property type="protein sequence ID" value="GAA0187341.1"/>
    <property type="molecule type" value="Genomic_DNA"/>
</dbReference>
<protein>
    <submittedName>
        <fullName evidence="1">Uncharacterized protein</fullName>
    </submittedName>
</protein>
<evidence type="ECO:0000313" key="2">
    <source>
        <dbReference type="Proteomes" id="UP001454036"/>
    </source>
</evidence>
<comment type="caution">
    <text evidence="1">The sequence shown here is derived from an EMBL/GenBank/DDBJ whole genome shotgun (WGS) entry which is preliminary data.</text>
</comment>
<reference evidence="1 2" key="1">
    <citation type="submission" date="2024-01" db="EMBL/GenBank/DDBJ databases">
        <title>The complete chloroplast genome sequence of Lithospermum erythrorhizon: insights into the phylogenetic relationship among Boraginaceae species and the maternal lineages of purple gromwells.</title>
        <authorList>
            <person name="Okada T."/>
            <person name="Watanabe K."/>
        </authorList>
    </citation>
    <scope>NUCLEOTIDE SEQUENCE [LARGE SCALE GENOMIC DNA]</scope>
</reference>
<dbReference type="Proteomes" id="UP001454036">
    <property type="component" value="Unassembled WGS sequence"/>
</dbReference>
<accession>A0AAV3S016</accession>
<organism evidence="1 2">
    <name type="scientific">Lithospermum erythrorhizon</name>
    <name type="common">Purple gromwell</name>
    <name type="synonym">Lithospermum officinale var. erythrorhizon</name>
    <dbReference type="NCBI Taxonomy" id="34254"/>
    <lineage>
        <taxon>Eukaryota</taxon>
        <taxon>Viridiplantae</taxon>
        <taxon>Streptophyta</taxon>
        <taxon>Embryophyta</taxon>
        <taxon>Tracheophyta</taxon>
        <taxon>Spermatophyta</taxon>
        <taxon>Magnoliopsida</taxon>
        <taxon>eudicotyledons</taxon>
        <taxon>Gunneridae</taxon>
        <taxon>Pentapetalae</taxon>
        <taxon>asterids</taxon>
        <taxon>lamiids</taxon>
        <taxon>Boraginales</taxon>
        <taxon>Boraginaceae</taxon>
        <taxon>Boraginoideae</taxon>
        <taxon>Lithospermeae</taxon>
        <taxon>Lithospermum</taxon>
    </lineage>
</organism>
<name>A0AAV3S016_LITER</name>